<dbReference type="PANTHER" id="PTHR43685:SF2">
    <property type="entry name" value="GLYCOSYLTRANSFERASE 2-LIKE DOMAIN-CONTAINING PROTEIN"/>
    <property type="match status" value="1"/>
</dbReference>
<sequence length="334" mass="39148">MIRFSLIVCTYMRPRPLLDLLNSVKIQSVYPTEVLIVDGSVNDETDKLLHENKFENLKYFKVEEKNRGLTKQRNYGINLASETSEIICFLDDDIVLKDNYFENLLKTYEIQKDALAVGGYIDNNNTWKKESVEKSKNNFYFDGWMRSEPSRFKLRRLFGLQPDKIPGFLPTFAHGRSVGFLPPSGKIYEVEQIMGGVSSYKKEVFDSLKFSTYFDGYGLYEDADFSLRLSEIGKLYVNTSAQLYHYHDDSGRPNKYKYGKMVVRNGWYVWRVKYPKPTFKMRFKWNATVFLLIAIRFANVFTSNKNKRKEAFTESLGRVVGWYSLIFNKPRVKK</sequence>
<dbReference type="EC" id="2.4.-.-" evidence="2"/>
<dbReference type="RefSeq" id="WP_303280911.1">
    <property type="nucleotide sequence ID" value="NZ_BAABCZ010000016.1"/>
</dbReference>
<dbReference type="InterPro" id="IPR001173">
    <property type="entry name" value="Glyco_trans_2-like"/>
</dbReference>
<proteinExistence type="predicted"/>
<evidence type="ECO:0000313" key="3">
    <source>
        <dbReference type="Proteomes" id="UP001176891"/>
    </source>
</evidence>
<evidence type="ECO:0000259" key="1">
    <source>
        <dbReference type="Pfam" id="PF00535"/>
    </source>
</evidence>
<dbReference type="Gene3D" id="3.90.550.10">
    <property type="entry name" value="Spore Coat Polysaccharide Biosynthesis Protein SpsA, Chain A"/>
    <property type="match status" value="1"/>
</dbReference>
<dbReference type="EMBL" id="JAUOEM010000001">
    <property type="protein sequence ID" value="MDO5986395.1"/>
    <property type="molecule type" value="Genomic_DNA"/>
</dbReference>
<dbReference type="SUPFAM" id="SSF53448">
    <property type="entry name" value="Nucleotide-diphospho-sugar transferases"/>
    <property type="match status" value="1"/>
</dbReference>
<comment type="caution">
    <text evidence="2">The sequence shown here is derived from an EMBL/GenBank/DDBJ whole genome shotgun (WGS) entry which is preliminary data.</text>
</comment>
<organism evidence="2 3">
    <name type="scientific">Flavivirga amylovorans</name>
    <dbReference type="NCBI Taxonomy" id="870486"/>
    <lineage>
        <taxon>Bacteria</taxon>
        <taxon>Pseudomonadati</taxon>
        <taxon>Bacteroidota</taxon>
        <taxon>Flavobacteriia</taxon>
        <taxon>Flavobacteriales</taxon>
        <taxon>Flavobacteriaceae</taxon>
        <taxon>Flavivirga</taxon>
    </lineage>
</organism>
<keyword evidence="2" id="KW-0328">Glycosyltransferase</keyword>
<dbReference type="PANTHER" id="PTHR43685">
    <property type="entry name" value="GLYCOSYLTRANSFERASE"/>
    <property type="match status" value="1"/>
</dbReference>
<dbReference type="GO" id="GO:0016757">
    <property type="term" value="F:glycosyltransferase activity"/>
    <property type="evidence" value="ECO:0007669"/>
    <property type="project" value="UniProtKB-KW"/>
</dbReference>
<protein>
    <submittedName>
        <fullName evidence="2">Glycosyltransferase family 2 protein</fullName>
        <ecNumber evidence="2">2.4.-.-</ecNumber>
    </submittedName>
</protein>
<gene>
    <name evidence="2" type="ORF">Q4Q39_03160</name>
</gene>
<dbReference type="CDD" id="cd00761">
    <property type="entry name" value="Glyco_tranf_GTA_type"/>
    <property type="match status" value="1"/>
</dbReference>
<name>A0ABT8WYH1_9FLAO</name>
<keyword evidence="3" id="KW-1185">Reference proteome</keyword>
<dbReference type="InterPro" id="IPR050834">
    <property type="entry name" value="Glycosyltransf_2"/>
</dbReference>
<dbReference type="InterPro" id="IPR029044">
    <property type="entry name" value="Nucleotide-diphossugar_trans"/>
</dbReference>
<dbReference type="Pfam" id="PF00535">
    <property type="entry name" value="Glycos_transf_2"/>
    <property type="match status" value="1"/>
</dbReference>
<dbReference type="Proteomes" id="UP001176891">
    <property type="component" value="Unassembled WGS sequence"/>
</dbReference>
<keyword evidence="2" id="KW-0808">Transferase</keyword>
<reference evidence="2" key="1">
    <citation type="submission" date="2023-07" db="EMBL/GenBank/DDBJ databases">
        <title>Two novel species in the genus Flavivirga.</title>
        <authorList>
            <person name="Kwon K."/>
        </authorList>
    </citation>
    <scope>NUCLEOTIDE SEQUENCE</scope>
    <source>
        <strain evidence="2">KACC 14157</strain>
    </source>
</reference>
<accession>A0ABT8WYH1</accession>
<feature type="domain" description="Glycosyltransferase 2-like" evidence="1">
    <location>
        <begin position="5"/>
        <end position="148"/>
    </location>
</feature>
<evidence type="ECO:0000313" key="2">
    <source>
        <dbReference type="EMBL" id="MDO5986395.1"/>
    </source>
</evidence>